<dbReference type="InterPro" id="IPR027478">
    <property type="entry name" value="LdcA_N"/>
</dbReference>
<dbReference type="SUPFAM" id="SSF52317">
    <property type="entry name" value="Class I glutamine amidotransferase-like"/>
    <property type="match status" value="1"/>
</dbReference>
<dbReference type="EMBL" id="WISZ01000161">
    <property type="protein sequence ID" value="MQX10829.1"/>
    <property type="molecule type" value="Genomic_DNA"/>
</dbReference>
<protein>
    <submittedName>
        <fullName evidence="1">Uncharacterized protein</fullName>
    </submittedName>
</protein>
<accession>A0A844ACH5</accession>
<sequence>MESLLPKLRAGNTVRYVSPATTPDRERVFQATEVRESWGFKVELARTLFESTPNEKLVLLERFELGEIG</sequence>
<evidence type="ECO:0000313" key="1">
    <source>
        <dbReference type="EMBL" id="MQX10829.1"/>
    </source>
</evidence>
<evidence type="ECO:0000313" key="2">
    <source>
        <dbReference type="Proteomes" id="UP000466694"/>
    </source>
</evidence>
<organism evidence="1 2">
    <name type="scientific">Rhizobium fredii</name>
    <name type="common">Sinorhizobium fredii</name>
    <dbReference type="NCBI Taxonomy" id="380"/>
    <lineage>
        <taxon>Bacteria</taxon>
        <taxon>Pseudomonadati</taxon>
        <taxon>Pseudomonadota</taxon>
        <taxon>Alphaproteobacteria</taxon>
        <taxon>Hyphomicrobiales</taxon>
        <taxon>Rhizobiaceae</taxon>
        <taxon>Sinorhizobium/Ensifer group</taxon>
        <taxon>Sinorhizobium</taxon>
    </lineage>
</organism>
<dbReference type="RefSeq" id="WP_060563189.1">
    <property type="nucleotide sequence ID" value="NZ_BJNI01000012.1"/>
</dbReference>
<gene>
    <name evidence="1" type="ORF">GHK48_21790</name>
</gene>
<dbReference type="AlphaFoldDB" id="A0A844ACH5"/>
<reference evidence="1 2" key="1">
    <citation type="journal article" date="2013" name="Genome Biol.">
        <title>Comparative genomics of the core and accessory genomes of 48 Sinorhizobium strains comprising five genospecies.</title>
        <authorList>
            <person name="Sugawara M."/>
            <person name="Epstein B."/>
            <person name="Badgley B.D."/>
            <person name="Unno T."/>
            <person name="Xu L."/>
            <person name="Reese J."/>
            <person name="Gyaneshwar P."/>
            <person name="Denny R."/>
            <person name="Mudge J."/>
            <person name="Bharti A.K."/>
            <person name="Farmer A.D."/>
            <person name="May G.D."/>
            <person name="Woodward J.E."/>
            <person name="Medigue C."/>
            <person name="Vallenet D."/>
            <person name="Lajus A."/>
            <person name="Rouy Z."/>
            <person name="Martinez-Vaz B."/>
            <person name="Tiffin P."/>
            <person name="Young N.D."/>
            <person name="Sadowsky M.J."/>
        </authorList>
    </citation>
    <scope>NUCLEOTIDE SEQUENCE [LARGE SCALE GENOMIC DNA]</scope>
    <source>
        <strain evidence="1 2">USDA205</strain>
    </source>
</reference>
<dbReference type="Proteomes" id="UP000466694">
    <property type="component" value="Unassembled WGS sequence"/>
</dbReference>
<dbReference type="InterPro" id="IPR029062">
    <property type="entry name" value="Class_I_gatase-like"/>
</dbReference>
<dbReference type="Gene3D" id="3.40.50.10740">
    <property type="entry name" value="Class I glutamine amidotransferase-like"/>
    <property type="match status" value="1"/>
</dbReference>
<comment type="caution">
    <text evidence="1">The sequence shown here is derived from an EMBL/GenBank/DDBJ whole genome shotgun (WGS) entry which is preliminary data.</text>
</comment>
<name>A0A844ACH5_RHIFR</name>
<proteinExistence type="predicted"/>